<dbReference type="InterPro" id="IPR016032">
    <property type="entry name" value="Sig_transdc_resp-reg_C-effctor"/>
</dbReference>
<keyword evidence="3 5" id="KW-0238">DNA-binding</keyword>
<feature type="domain" description="OmpR/PhoB-type" evidence="7">
    <location>
        <begin position="133"/>
        <end position="230"/>
    </location>
</feature>
<sequence length="242" mass="28307">MDKISLLYVEDDQDIQAIYLESIKEEVDIVHLAYDGEEGYNLYRALKPDIILLDINMPKLDGLSLAKKIRELDSQVKIIITTAYAEQDKLLQAIELYLIKYILKPIDPLLLKEALLKAKNEIFKSRSNALPKDKIFFLDEHSTWNVNQEKFYVKGVEVKLTKNERRLLMLLSSNENKVFTFYQIFNDISYDNIEKDYDVGQVRALVKLLRQKIPKDAIVNIYGEGYRFNPFKFHSVEVVHKV</sequence>
<protein>
    <submittedName>
        <fullName evidence="8">Two-component response regulator</fullName>
    </submittedName>
</protein>
<dbReference type="SUPFAM" id="SSF46894">
    <property type="entry name" value="C-terminal effector domain of the bipartite response regulators"/>
    <property type="match status" value="1"/>
</dbReference>
<evidence type="ECO:0000259" key="6">
    <source>
        <dbReference type="PROSITE" id="PS50110"/>
    </source>
</evidence>
<dbReference type="PANTHER" id="PTHR48111:SF40">
    <property type="entry name" value="PHOSPHATE REGULON TRANSCRIPTIONAL REGULATORY PROTEIN PHOB"/>
    <property type="match status" value="1"/>
</dbReference>
<reference evidence="8" key="1">
    <citation type="submission" date="2020-01" db="EMBL/GenBank/DDBJ databases">
        <authorList>
            <person name="Meier V. D."/>
            <person name="Meier V D."/>
        </authorList>
    </citation>
    <scope>NUCLEOTIDE SEQUENCE</scope>
    <source>
        <strain evidence="8">HLG_WM_MAG_05</strain>
    </source>
</reference>
<dbReference type="GO" id="GO:0000156">
    <property type="term" value="F:phosphorelay response regulator activity"/>
    <property type="evidence" value="ECO:0007669"/>
    <property type="project" value="TreeGrafter"/>
</dbReference>
<dbReference type="GO" id="GO:0000976">
    <property type="term" value="F:transcription cis-regulatory region binding"/>
    <property type="evidence" value="ECO:0007669"/>
    <property type="project" value="TreeGrafter"/>
</dbReference>
<evidence type="ECO:0000256" key="3">
    <source>
        <dbReference type="ARBA" id="ARBA00023125"/>
    </source>
</evidence>
<evidence type="ECO:0000256" key="4">
    <source>
        <dbReference type="PROSITE-ProRule" id="PRU00169"/>
    </source>
</evidence>
<name>A0A6S6SY51_9BACT</name>
<dbReference type="CDD" id="cd00383">
    <property type="entry name" value="trans_reg_C"/>
    <property type="match status" value="1"/>
</dbReference>
<dbReference type="PANTHER" id="PTHR48111">
    <property type="entry name" value="REGULATOR OF RPOS"/>
    <property type="match status" value="1"/>
</dbReference>
<dbReference type="Pfam" id="PF00486">
    <property type="entry name" value="Trans_reg_C"/>
    <property type="match status" value="1"/>
</dbReference>
<dbReference type="Gene3D" id="3.40.50.2300">
    <property type="match status" value="1"/>
</dbReference>
<organism evidence="8">
    <name type="scientific">uncultured Sulfurovum sp</name>
    <dbReference type="NCBI Taxonomy" id="269237"/>
    <lineage>
        <taxon>Bacteria</taxon>
        <taxon>Pseudomonadati</taxon>
        <taxon>Campylobacterota</taxon>
        <taxon>Epsilonproteobacteria</taxon>
        <taxon>Campylobacterales</taxon>
        <taxon>Sulfurovaceae</taxon>
        <taxon>Sulfurovum</taxon>
        <taxon>environmental samples</taxon>
    </lineage>
</organism>
<dbReference type="GO" id="GO:0032993">
    <property type="term" value="C:protein-DNA complex"/>
    <property type="evidence" value="ECO:0007669"/>
    <property type="project" value="TreeGrafter"/>
</dbReference>
<keyword evidence="2" id="KW-0902">Two-component regulatory system</keyword>
<evidence type="ECO:0000256" key="5">
    <source>
        <dbReference type="PROSITE-ProRule" id="PRU01091"/>
    </source>
</evidence>
<dbReference type="AlphaFoldDB" id="A0A6S6SY51"/>
<dbReference type="PROSITE" id="PS50110">
    <property type="entry name" value="RESPONSE_REGULATORY"/>
    <property type="match status" value="1"/>
</dbReference>
<gene>
    <name evidence="8" type="ORF">HELGO_WM13792</name>
</gene>
<dbReference type="InterPro" id="IPR039420">
    <property type="entry name" value="WalR-like"/>
</dbReference>
<dbReference type="GO" id="GO:0006355">
    <property type="term" value="P:regulation of DNA-templated transcription"/>
    <property type="evidence" value="ECO:0007669"/>
    <property type="project" value="InterPro"/>
</dbReference>
<dbReference type="SMART" id="SM00862">
    <property type="entry name" value="Trans_reg_C"/>
    <property type="match status" value="1"/>
</dbReference>
<evidence type="ECO:0000259" key="7">
    <source>
        <dbReference type="PROSITE" id="PS51755"/>
    </source>
</evidence>
<dbReference type="SUPFAM" id="SSF52172">
    <property type="entry name" value="CheY-like"/>
    <property type="match status" value="1"/>
</dbReference>
<dbReference type="InterPro" id="IPR011006">
    <property type="entry name" value="CheY-like_superfamily"/>
</dbReference>
<feature type="DNA-binding region" description="OmpR/PhoB-type" evidence="5">
    <location>
        <begin position="133"/>
        <end position="230"/>
    </location>
</feature>
<dbReference type="Gene3D" id="1.10.10.10">
    <property type="entry name" value="Winged helix-like DNA-binding domain superfamily/Winged helix DNA-binding domain"/>
    <property type="match status" value="1"/>
</dbReference>
<feature type="modified residue" description="4-aspartylphosphate" evidence="4">
    <location>
        <position position="54"/>
    </location>
</feature>
<dbReference type="InterPro" id="IPR036388">
    <property type="entry name" value="WH-like_DNA-bd_sf"/>
</dbReference>
<dbReference type="PROSITE" id="PS51755">
    <property type="entry name" value="OMPR_PHOB"/>
    <property type="match status" value="1"/>
</dbReference>
<dbReference type="EMBL" id="CACVAU010000031">
    <property type="protein sequence ID" value="CAA6809437.1"/>
    <property type="molecule type" value="Genomic_DNA"/>
</dbReference>
<accession>A0A6S6SY51</accession>
<dbReference type="GO" id="GO:0005829">
    <property type="term" value="C:cytosol"/>
    <property type="evidence" value="ECO:0007669"/>
    <property type="project" value="TreeGrafter"/>
</dbReference>
<dbReference type="InterPro" id="IPR001789">
    <property type="entry name" value="Sig_transdc_resp-reg_receiver"/>
</dbReference>
<evidence type="ECO:0000256" key="1">
    <source>
        <dbReference type="ARBA" id="ARBA00022553"/>
    </source>
</evidence>
<keyword evidence="1 4" id="KW-0597">Phosphoprotein</keyword>
<evidence type="ECO:0000256" key="2">
    <source>
        <dbReference type="ARBA" id="ARBA00023012"/>
    </source>
</evidence>
<dbReference type="InterPro" id="IPR001867">
    <property type="entry name" value="OmpR/PhoB-type_DNA-bd"/>
</dbReference>
<evidence type="ECO:0000313" key="8">
    <source>
        <dbReference type="EMBL" id="CAA6809437.1"/>
    </source>
</evidence>
<proteinExistence type="predicted"/>
<dbReference type="SMART" id="SM00448">
    <property type="entry name" value="REC"/>
    <property type="match status" value="1"/>
</dbReference>
<feature type="domain" description="Response regulatory" evidence="6">
    <location>
        <begin position="5"/>
        <end position="119"/>
    </location>
</feature>
<dbReference type="Pfam" id="PF00072">
    <property type="entry name" value="Response_reg"/>
    <property type="match status" value="1"/>
</dbReference>